<name>A0A8H7UHJ3_MORIS</name>
<gene>
    <name evidence="2" type="ORF">INT43_003886</name>
</gene>
<dbReference type="GO" id="GO:0016787">
    <property type="term" value="F:hydrolase activity"/>
    <property type="evidence" value="ECO:0007669"/>
    <property type="project" value="InterPro"/>
</dbReference>
<dbReference type="SUPFAM" id="SSF53474">
    <property type="entry name" value="alpha/beta-Hydrolases"/>
    <property type="match status" value="1"/>
</dbReference>
<dbReference type="InterPro" id="IPR029058">
    <property type="entry name" value="AB_hydrolase_fold"/>
</dbReference>
<accession>A0A8H7UHJ3</accession>
<dbReference type="EMBL" id="JAEPQZ010000006">
    <property type="protein sequence ID" value="KAG2180098.1"/>
    <property type="molecule type" value="Genomic_DNA"/>
</dbReference>
<dbReference type="Pfam" id="PF02129">
    <property type="entry name" value="Peptidase_S15"/>
    <property type="match status" value="1"/>
</dbReference>
<evidence type="ECO:0000313" key="3">
    <source>
        <dbReference type="Proteomes" id="UP000654370"/>
    </source>
</evidence>
<dbReference type="AlphaFoldDB" id="A0A8H7UHJ3"/>
<feature type="domain" description="Xaa-Pro dipeptidyl-peptidase-like" evidence="1">
    <location>
        <begin position="25"/>
        <end position="101"/>
    </location>
</feature>
<evidence type="ECO:0000313" key="2">
    <source>
        <dbReference type="EMBL" id="KAG2180098.1"/>
    </source>
</evidence>
<organism evidence="2 3">
    <name type="scientific">Mortierella isabellina</name>
    <name type="common">Filamentous fungus</name>
    <name type="synonym">Umbelopsis isabellina</name>
    <dbReference type="NCBI Taxonomy" id="91625"/>
    <lineage>
        <taxon>Eukaryota</taxon>
        <taxon>Fungi</taxon>
        <taxon>Fungi incertae sedis</taxon>
        <taxon>Mucoromycota</taxon>
        <taxon>Mucoromycotina</taxon>
        <taxon>Umbelopsidomycetes</taxon>
        <taxon>Umbelopsidales</taxon>
        <taxon>Umbelopsidaceae</taxon>
        <taxon>Umbelopsis</taxon>
    </lineage>
</organism>
<dbReference type="OrthoDB" id="10260961at2759"/>
<dbReference type="Proteomes" id="UP000654370">
    <property type="component" value="Unassembled WGS sequence"/>
</dbReference>
<dbReference type="Gene3D" id="3.40.50.1820">
    <property type="entry name" value="alpha/beta hydrolase"/>
    <property type="match status" value="1"/>
</dbReference>
<reference evidence="2" key="1">
    <citation type="submission" date="2020-12" db="EMBL/GenBank/DDBJ databases">
        <title>Metabolic potential, ecology and presence of endohyphal bacteria is reflected in genomic diversity of Mucoromycotina.</title>
        <authorList>
            <person name="Muszewska A."/>
            <person name="Okrasinska A."/>
            <person name="Steczkiewicz K."/>
            <person name="Drgas O."/>
            <person name="Orlowska M."/>
            <person name="Perlinska-Lenart U."/>
            <person name="Aleksandrzak-Piekarczyk T."/>
            <person name="Szatraj K."/>
            <person name="Zielenkiewicz U."/>
            <person name="Pilsyk S."/>
            <person name="Malc E."/>
            <person name="Mieczkowski P."/>
            <person name="Kruszewska J.S."/>
            <person name="Biernat P."/>
            <person name="Pawlowska J."/>
        </authorList>
    </citation>
    <scope>NUCLEOTIDE SEQUENCE</scope>
    <source>
        <strain evidence="2">WA0000067209</strain>
    </source>
</reference>
<proteinExistence type="predicted"/>
<sequence length="232" mass="25799">MTTRLQVQSLEDKTDIDVIVTFEGDSTEACPAIVIAHPYGPLGGSMANNVVQTLHRLFVSKNYVTASFNFRGAGGSAGRTSWSGMPERQDYAAVVEYLTNNKDYPPISSIILCGYSFGSMIAGSIDPPSQIPTRYLLISYPLGVMWALSSFRGRFYRERAMQKIQSASQPTGSPILFLIGERDQFTGLNTFKKWIGDSENDVVKVHIVPDADHFWFGKEDVLQKIVDSWLRS</sequence>
<evidence type="ECO:0000259" key="1">
    <source>
        <dbReference type="Pfam" id="PF02129"/>
    </source>
</evidence>
<dbReference type="PANTHER" id="PTHR42103">
    <property type="entry name" value="ALPHA/BETA-HYDROLASES SUPERFAMILY PROTEIN"/>
    <property type="match status" value="1"/>
</dbReference>
<protein>
    <recommendedName>
        <fullName evidence="1">Xaa-Pro dipeptidyl-peptidase-like domain-containing protein</fullName>
    </recommendedName>
</protein>
<keyword evidence="3" id="KW-1185">Reference proteome</keyword>
<dbReference type="InterPro" id="IPR000383">
    <property type="entry name" value="Xaa-Pro-like_dom"/>
</dbReference>
<dbReference type="PANTHER" id="PTHR42103:SF2">
    <property type="entry name" value="AB HYDROLASE-1 DOMAIN-CONTAINING PROTEIN"/>
    <property type="match status" value="1"/>
</dbReference>
<comment type="caution">
    <text evidence="2">The sequence shown here is derived from an EMBL/GenBank/DDBJ whole genome shotgun (WGS) entry which is preliminary data.</text>
</comment>